<keyword evidence="1" id="KW-0812">Transmembrane</keyword>
<evidence type="ECO:0000256" key="1">
    <source>
        <dbReference type="SAM" id="Phobius"/>
    </source>
</evidence>
<dbReference type="OrthoDB" id="6497802at2"/>
<comment type="caution">
    <text evidence="2">The sequence shown here is derived from an EMBL/GenBank/DDBJ whole genome shotgun (WGS) entry which is preliminary data.</text>
</comment>
<accession>A0A2M9WBZ2</accession>
<keyword evidence="1" id="KW-0472">Membrane</keyword>
<gene>
    <name evidence="2" type="ORF">PRCB_16485</name>
</gene>
<name>A0A2M9WBZ2_9GAMM</name>
<dbReference type="AlphaFoldDB" id="A0A2M9WBZ2"/>
<sequence>MDTDFIALETMLAAQETAKWTLWMMYATWVAGTATFLAVVTTLYLANRKPKPSISSHCSTVIISPAPGISLIGLSVEIANIGIYPVMVSSITWECGGNKKFVMSMNGVGSASLPKKLEHGESAMFFHQFDDFGEWKALMLKNIENSQGKLKKLRYLVRLGTGQSLIFKLDRPLMNSLKT</sequence>
<keyword evidence="3" id="KW-1185">Reference proteome</keyword>
<dbReference type="EMBL" id="PIQI01000023">
    <property type="protein sequence ID" value="PJZ04998.1"/>
    <property type="molecule type" value="Genomic_DNA"/>
</dbReference>
<protein>
    <submittedName>
        <fullName evidence="2">Uncharacterized protein</fullName>
    </submittedName>
</protein>
<evidence type="ECO:0000313" key="2">
    <source>
        <dbReference type="EMBL" id="PJZ04998.1"/>
    </source>
</evidence>
<organism evidence="2 3">
    <name type="scientific">Pantoea rodasii</name>
    <dbReference type="NCBI Taxonomy" id="1076549"/>
    <lineage>
        <taxon>Bacteria</taxon>
        <taxon>Pseudomonadati</taxon>
        <taxon>Pseudomonadota</taxon>
        <taxon>Gammaproteobacteria</taxon>
        <taxon>Enterobacterales</taxon>
        <taxon>Erwiniaceae</taxon>
        <taxon>Pantoea</taxon>
    </lineage>
</organism>
<keyword evidence="1" id="KW-1133">Transmembrane helix</keyword>
<proteinExistence type="predicted"/>
<feature type="transmembrane region" description="Helical" evidence="1">
    <location>
        <begin position="20"/>
        <end position="46"/>
    </location>
</feature>
<dbReference type="STRING" id="1076549.HA45_09155"/>
<reference evidence="2 3" key="1">
    <citation type="submission" date="2017-11" db="EMBL/GenBank/DDBJ databases">
        <title>The genome sequence of Pantoea rodasii DSM 26611.</title>
        <authorList>
            <person name="Gao J."/>
            <person name="Mao X."/>
            <person name="Sun J."/>
        </authorList>
    </citation>
    <scope>NUCLEOTIDE SEQUENCE [LARGE SCALE GENOMIC DNA]</scope>
    <source>
        <strain evidence="2 3">DSM 26611</strain>
    </source>
</reference>
<dbReference type="RefSeq" id="WP_100702682.1">
    <property type="nucleotide sequence ID" value="NZ_MLFP01000005.1"/>
</dbReference>
<evidence type="ECO:0000313" key="3">
    <source>
        <dbReference type="Proteomes" id="UP000232062"/>
    </source>
</evidence>
<dbReference type="Proteomes" id="UP000232062">
    <property type="component" value="Unassembled WGS sequence"/>
</dbReference>